<evidence type="ECO:0000256" key="11">
    <source>
        <dbReference type="ARBA" id="ARBA00023125"/>
    </source>
</evidence>
<evidence type="ECO:0008006" key="19">
    <source>
        <dbReference type="Google" id="ProtNLM"/>
    </source>
</evidence>
<comment type="subcellular location">
    <subcellularLocation>
        <location evidence="2">Nucleus</location>
    </subcellularLocation>
</comment>
<dbReference type="InterPro" id="IPR008918">
    <property type="entry name" value="HhH2"/>
</dbReference>
<evidence type="ECO:0000259" key="15">
    <source>
        <dbReference type="SMART" id="SM00484"/>
    </source>
</evidence>
<dbReference type="InterPro" id="IPR019974">
    <property type="entry name" value="XPG_CS"/>
</dbReference>
<evidence type="ECO:0000259" key="16">
    <source>
        <dbReference type="SMART" id="SM00485"/>
    </source>
</evidence>
<dbReference type="SMART" id="SM00484">
    <property type="entry name" value="XPGI"/>
    <property type="match status" value="1"/>
</dbReference>
<dbReference type="InterPro" id="IPR036279">
    <property type="entry name" value="5-3_exonuclease_C_sf"/>
</dbReference>
<dbReference type="EMBL" id="JAGTJQ010000006">
    <property type="protein sequence ID" value="KAH7029059.1"/>
    <property type="molecule type" value="Genomic_DNA"/>
</dbReference>
<dbReference type="PRINTS" id="PR00853">
    <property type="entry name" value="XPGRADSUPER"/>
</dbReference>
<keyword evidence="12" id="KW-0234">DNA repair</keyword>
<keyword evidence="8" id="KW-0269">Exonuclease</keyword>
<feature type="region of interest" description="Disordered" evidence="14">
    <location>
        <begin position="418"/>
        <end position="492"/>
    </location>
</feature>
<feature type="compositionally biased region" description="Basic residues" evidence="14">
    <location>
        <begin position="688"/>
        <end position="697"/>
    </location>
</feature>
<reference evidence="17" key="1">
    <citation type="journal article" date="2021" name="Nat. Commun.">
        <title>Genetic determinants of endophytism in the Arabidopsis root mycobiome.</title>
        <authorList>
            <person name="Mesny F."/>
            <person name="Miyauchi S."/>
            <person name="Thiergart T."/>
            <person name="Pickel B."/>
            <person name="Atanasova L."/>
            <person name="Karlsson M."/>
            <person name="Huettel B."/>
            <person name="Barry K.W."/>
            <person name="Haridas S."/>
            <person name="Chen C."/>
            <person name="Bauer D."/>
            <person name="Andreopoulos W."/>
            <person name="Pangilinan J."/>
            <person name="LaButti K."/>
            <person name="Riley R."/>
            <person name="Lipzen A."/>
            <person name="Clum A."/>
            <person name="Drula E."/>
            <person name="Henrissat B."/>
            <person name="Kohler A."/>
            <person name="Grigoriev I.V."/>
            <person name="Martin F.M."/>
            <person name="Hacquard S."/>
        </authorList>
    </citation>
    <scope>NUCLEOTIDE SEQUENCE</scope>
    <source>
        <strain evidence="17">MPI-CAGE-CH-0230</strain>
    </source>
</reference>
<dbReference type="GO" id="GO:0006281">
    <property type="term" value="P:DNA repair"/>
    <property type="evidence" value="ECO:0007669"/>
    <property type="project" value="UniProtKB-KW"/>
</dbReference>
<dbReference type="FunFam" id="1.10.150.20:FF:000011">
    <property type="entry name" value="exonuclease 1"/>
    <property type="match status" value="1"/>
</dbReference>
<keyword evidence="7" id="KW-0378">Hydrolase</keyword>
<organism evidence="17 18">
    <name type="scientific">Microdochium trichocladiopsis</name>
    <dbReference type="NCBI Taxonomy" id="1682393"/>
    <lineage>
        <taxon>Eukaryota</taxon>
        <taxon>Fungi</taxon>
        <taxon>Dikarya</taxon>
        <taxon>Ascomycota</taxon>
        <taxon>Pezizomycotina</taxon>
        <taxon>Sordariomycetes</taxon>
        <taxon>Xylariomycetidae</taxon>
        <taxon>Xylariales</taxon>
        <taxon>Microdochiaceae</taxon>
        <taxon>Microdochium</taxon>
    </lineage>
</organism>
<gene>
    <name evidence="17" type="ORF">B0I36DRAFT_363654</name>
</gene>
<dbReference type="GeneID" id="70188387"/>
<dbReference type="SMART" id="SM00279">
    <property type="entry name" value="HhH2"/>
    <property type="match status" value="1"/>
</dbReference>
<dbReference type="PANTHER" id="PTHR11081:SF65">
    <property type="entry name" value="DNA DAMAGE-INDUCIBLE PROTEIN DIN7-RELATED"/>
    <property type="match status" value="1"/>
</dbReference>
<dbReference type="GO" id="GO:0003677">
    <property type="term" value="F:DNA binding"/>
    <property type="evidence" value="ECO:0007669"/>
    <property type="project" value="UniProtKB-KW"/>
</dbReference>
<comment type="cofactor">
    <cofactor evidence="1">
        <name>Mg(2+)</name>
        <dbReference type="ChEBI" id="CHEBI:18420"/>
    </cofactor>
</comment>
<dbReference type="SUPFAM" id="SSF47807">
    <property type="entry name" value="5' to 3' exonuclease, C-terminal subdomain"/>
    <property type="match status" value="1"/>
</dbReference>
<evidence type="ECO:0000256" key="3">
    <source>
        <dbReference type="ARBA" id="ARBA00010563"/>
    </source>
</evidence>
<keyword evidence="9" id="KW-0460">Magnesium</keyword>
<dbReference type="GO" id="GO:0017108">
    <property type="term" value="F:5'-flap endonuclease activity"/>
    <property type="evidence" value="ECO:0007669"/>
    <property type="project" value="TreeGrafter"/>
</dbReference>
<feature type="region of interest" description="Disordered" evidence="14">
    <location>
        <begin position="541"/>
        <end position="643"/>
    </location>
</feature>
<dbReference type="CDD" id="cd09857">
    <property type="entry name" value="PIN_EXO1"/>
    <property type="match status" value="1"/>
</dbReference>
<feature type="region of interest" description="Disordered" evidence="14">
    <location>
        <begin position="671"/>
        <end position="700"/>
    </location>
</feature>
<keyword evidence="18" id="KW-1185">Reference proteome</keyword>
<dbReference type="InterPro" id="IPR029060">
    <property type="entry name" value="PIN-like_dom_sf"/>
</dbReference>
<dbReference type="FunFam" id="3.40.50.1010:FF:000002">
    <property type="entry name" value="Exonuclease 1, putative"/>
    <property type="match status" value="1"/>
</dbReference>
<dbReference type="InterPro" id="IPR006086">
    <property type="entry name" value="XPG-I_dom"/>
</dbReference>
<keyword evidence="5" id="KW-0479">Metal-binding</keyword>
<keyword evidence="10" id="KW-0267">Excision nuclease</keyword>
<comment type="similarity">
    <text evidence="3">Belongs to the XPG/RAD2 endonuclease family. EXO1 subfamily.</text>
</comment>
<dbReference type="Pfam" id="PF00752">
    <property type="entry name" value="XPG_N"/>
    <property type="match status" value="1"/>
</dbReference>
<keyword evidence="6" id="KW-0227">DNA damage</keyword>
<evidence type="ECO:0000256" key="4">
    <source>
        <dbReference type="ARBA" id="ARBA00022722"/>
    </source>
</evidence>
<dbReference type="SUPFAM" id="SSF88723">
    <property type="entry name" value="PIN domain-like"/>
    <property type="match status" value="1"/>
</dbReference>
<dbReference type="GO" id="GO:0005634">
    <property type="term" value="C:nucleus"/>
    <property type="evidence" value="ECO:0007669"/>
    <property type="project" value="UniProtKB-SubCell"/>
</dbReference>
<evidence type="ECO:0000256" key="1">
    <source>
        <dbReference type="ARBA" id="ARBA00001946"/>
    </source>
</evidence>
<dbReference type="PROSITE" id="PS00841">
    <property type="entry name" value="XPG_1"/>
    <property type="match status" value="1"/>
</dbReference>
<accession>A0A9P8Y459</accession>
<feature type="domain" description="XPG N-terminal" evidence="16">
    <location>
        <begin position="1"/>
        <end position="99"/>
    </location>
</feature>
<comment type="caution">
    <text evidence="17">The sequence shown here is derived from an EMBL/GenBank/DDBJ whole genome shotgun (WGS) entry which is preliminary data.</text>
</comment>
<sequence>MGIQGLLPLLKSIHRPVELSKYAGETLAVDAYGWLHRGAIACAIELAEGKPTRKYVDFAMHRVRMCLHFGVTPYLVFDGDYLPSKRSTEESRAKRRDDTKKAGLELLKAGKRSQAHLELQKAIDITPEMARHLIEELKKAGTPYVVAPYEADAQMVYLEKHGHVSGILSEDSDLLVFGAKKLLTKLDQYGHCVEINRKDFCAVREVSLTGWTDKEFRLMTILSGCDYLAGVNNLGLKTAHRMIRKYKTAERVIKMLQFDGKVRLPADYSTQFRQAEQTFLYQWAFCPAKKQLVNLNEPPAGLDVTELPFIGQSVDAEVACGVANGDLNPMTKDAIIIPALPEIRKRTASGTARVAGATKPAAAAPKKPIDTYFQGHRRIPLGEMEPNCFSIDPNRVADMTENGNRPIVFPLPRPYIEDSAESQSAPSRTYISRPTRANPRRVSEPVSNLLVAGGQALGSSRRQTAGPELRARPNRLSIDSTSLPGRPPKKARLCDDAGAELPVQQKSKFFAKKQSVTATVPKDQGYLMSDDSIEDALSQLPDLDGWESRSKSRPSLQVFEEPTPAKSNTVENAASEESVEDDSTQPSSAPASQPVFSQPSRFDRFQYDGSARRTTTSRRASIISTPGSFASSTPGSSFDQSSSVPASAATACTTPGTPHLTPLQRLGAQALNRPKRLAASPMVSPPRRDKRASKPPRRSLEALPVNAAFIPLPPVDVEEVEALHKPTGSEDLLGPESENEEHDINSENIKPTERRSASRGLDLSRFLCA</sequence>
<evidence type="ECO:0000256" key="10">
    <source>
        <dbReference type="ARBA" id="ARBA00022881"/>
    </source>
</evidence>
<evidence type="ECO:0000313" key="17">
    <source>
        <dbReference type="EMBL" id="KAH7029059.1"/>
    </source>
</evidence>
<feature type="compositionally biased region" description="Polar residues" evidence="14">
    <location>
        <begin position="626"/>
        <end position="643"/>
    </location>
</feature>
<name>A0A9P8Y459_9PEZI</name>
<evidence type="ECO:0000256" key="9">
    <source>
        <dbReference type="ARBA" id="ARBA00022842"/>
    </source>
</evidence>
<feature type="region of interest" description="Disordered" evidence="14">
    <location>
        <begin position="724"/>
        <end position="763"/>
    </location>
</feature>
<dbReference type="Proteomes" id="UP000756346">
    <property type="component" value="Unassembled WGS sequence"/>
</dbReference>
<dbReference type="GO" id="GO:0046872">
    <property type="term" value="F:metal ion binding"/>
    <property type="evidence" value="ECO:0007669"/>
    <property type="project" value="UniProtKB-KW"/>
</dbReference>
<dbReference type="RefSeq" id="XP_046011347.1">
    <property type="nucleotide sequence ID" value="XM_046158841.1"/>
</dbReference>
<dbReference type="InterPro" id="IPR006084">
    <property type="entry name" value="XPG/Rad2"/>
</dbReference>
<evidence type="ECO:0000256" key="8">
    <source>
        <dbReference type="ARBA" id="ARBA00022839"/>
    </source>
</evidence>
<dbReference type="InterPro" id="IPR006085">
    <property type="entry name" value="XPG_DNA_repair_N"/>
</dbReference>
<feature type="domain" description="XPG-I" evidence="15">
    <location>
        <begin position="138"/>
        <end position="208"/>
    </location>
</feature>
<dbReference type="SMART" id="SM00485">
    <property type="entry name" value="XPGN"/>
    <property type="match status" value="1"/>
</dbReference>
<keyword evidence="13" id="KW-0539">Nucleus</keyword>
<feature type="compositionally biased region" description="Polar residues" evidence="14">
    <location>
        <begin position="421"/>
        <end position="432"/>
    </location>
</feature>
<dbReference type="Pfam" id="PF00867">
    <property type="entry name" value="XPG_I"/>
    <property type="match status" value="1"/>
</dbReference>
<dbReference type="OrthoDB" id="26491at2759"/>
<dbReference type="AlphaFoldDB" id="A0A9P8Y459"/>
<evidence type="ECO:0000256" key="12">
    <source>
        <dbReference type="ARBA" id="ARBA00023204"/>
    </source>
</evidence>
<evidence type="ECO:0000256" key="7">
    <source>
        <dbReference type="ARBA" id="ARBA00022801"/>
    </source>
</evidence>
<dbReference type="CDD" id="cd09908">
    <property type="entry name" value="H3TH_EXO1"/>
    <property type="match status" value="1"/>
</dbReference>
<feature type="compositionally biased region" description="Low complexity" evidence="14">
    <location>
        <begin position="584"/>
        <end position="600"/>
    </location>
</feature>
<proteinExistence type="inferred from homology"/>
<dbReference type="InterPro" id="IPR037315">
    <property type="entry name" value="EXO1_H3TH"/>
</dbReference>
<protein>
    <recommendedName>
        <fullName evidence="19">Exonuclease 1</fullName>
    </recommendedName>
</protein>
<dbReference type="InterPro" id="IPR044752">
    <property type="entry name" value="PIN-like_EXO1"/>
</dbReference>
<evidence type="ECO:0000256" key="2">
    <source>
        <dbReference type="ARBA" id="ARBA00004123"/>
    </source>
</evidence>
<keyword evidence="4" id="KW-0540">Nuclease</keyword>
<dbReference type="Gene3D" id="1.10.150.20">
    <property type="entry name" value="5' to 3' exonuclease, C-terminal subdomain"/>
    <property type="match status" value="1"/>
</dbReference>
<feature type="compositionally biased region" description="Basic and acidic residues" evidence="14">
    <location>
        <begin position="742"/>
        <end position="756"/>
    </location>
</feature>
<dbReference type="GO" id="GO:0035312">
    <property type="term" value="F:5'-3' DNA exonuclease activity"/>
    <property type="evidence" value="ECO:0007669"/>
    <property type="project" value="InterPro"/>
</dbReference>
<keyword evidence="11" id="KW-0238">DNA-binding</keyword>
<evidence type="ECO:0000256" key="14">
    <source>
        <dbReference type="SAM" id="MobiDB-lite"/>
    </source>
</evidence>
<evidence type="ECO:0000256" key="13">
    <source>
        <dbReference type="ARBA" id="ARBA00023242"/>
    </source>
</evidence>
<evidence type="ECO:0000256" key="5">
    <source>
        <dbReference type="ARBA" id="ARBA00022723"/>
    </source>
</evidence>
<dbReference type="PANTHER" id="PTHR11081">
    <property type="entry name" value="FLAP ENDONUCLEASE FAMILY MEMBER"/>
    <property type="match status" value="1"/>
</dbReference>
<evidence type="ECO:0000313" key="18">
    <source>
        <dbReference type="Proteomes" id="UP000756346"/>
    </source>
</evidence>
<feature type="compositionally biased region" description="Low complexity" evidence="14">
    <location>
        <begin position="612"/>
        <end position="625"/>
    </location>
</feature>
<evidence type="ECO:0000256" key="6">
    <source>
        <dbReference type="ARBA" id="ARBA00022763"/>
    </source>
</evidence>
<dbReference type="Gene3D" id="3.40.50.1010">
    <property type="entry name" value="5'-nuclease"/>
    <property type="match status" value="1"/>
</dbReference>